<sequence length="293" mass="31892">RVAILGAGGMGKTSLSIAALHDPDVAKKFTNRYFVPCQSNATHSDLILSIASHLGVTEGNLLPKVIRHLMDGPPVLMILDNFETPWEPMSSRAAVEEVLSLLTDIPHLALVITMRGAERPGQVKWMRPFLQPIEPLEDGAALQTFHAIAGEDHEESLVRELLNLSGNLPLAVDLIANSTRVVSDGYDKRSSLDISITLSFSSARMTREAQALLSLLSILPNGLSKAELVHSNLPIADIHGAQTALIRTALAQVGPTNRLSALMPICEHVRGIYPPQQLLKTALRKYYQKVVDL</sequence>
<dbReference type="InterPro" id="IPR017441">
    <property type="entry name" value="Protein_kinase_ATP_BS"/>
</dbReference>
<name>A0AAD6Y1H5_9AGAR</name>
<proteinExistence type="predicted"/>
<dbReference type="PRINTS" id="PR00364">
    <property type="entry name" value="DISEASERSIST"/>
</dbReference>
<keyword evidence="1" id="KW-0067">ATP-binding</keyword>
<keyword evidence="3" id="KW-1185">Reference proteome</keyword>
<dbReference type="PROSITE" id="PS00107">
    <property type="entry name" value="PROTEIN_KINASE_ATP"/>
    <property type="match status" value="1"/>
</dbReference>
<reference evidence="2" key="1">
    <citation type="submission" date="2023-03" db="EMBL/GenBank/DDBJ databases">
        <title>Massive genome expansion in bonnet fungi (Mycena s.s.) driven by repeated elements and novel gene families across ecological guilds.</title>
        <authorList>
            <consortium name="Lawrence Berkeley National Laboratory"/>
            <person name="Harder C.B."/>
            <person name="Miyauchi S."/>
            <person name="Viragh M."/>
            <person name="Kuo A."/>
            <person name="Thoen E."/>
            <person name="Andreopoulos B."/>
            <person name="Lu D."/>
            <person name="Skrede I."/>
            <person name="Drula E."/>
            <person name="Henrissat B."/>
            <person name="Morin E."/>
            <person name="Kohler A."/>
            <person name="Barry K."/>
            <person name="LaButti K."/>
            <person name="Morin E."/>
            <person name="Salamov A."/>
            <person name="Lipzen A."/>
            <person name="Mereny Z."/>
            <person name="Hegedus B."/>
            <person name="Baldrian P."/>
            <person name="Stursova M."/>
            <person name="Weitz H."/>
            <person name="Taylor A."/>
            <person name="Grigoriev I.V."/>
            <person name="Nagy L.G."/>
            <person name="Martin F."/>
            <person name="Kauserud H."/>
        </authorList>
    </citation>
    <scope>NUCLEOTIDE SEQUENCE</scope>
    <source>
        <strain evidence="2">9144</strain>
    </source>
</reference>
<evidence type="ECO:0008006" key="4">
    <source>
        <dbReference type="Google" id="ProtNLM"/>
    </source>
</evidence>
<evidence type="ECO:0000313" key="3">
    <source>
        <dbReference type="Proteomes" id="UP001219525"/>
    </source>
</evidence>
<dbReference type="GO" id="GO:0005524">
    <property type="term" value="F:ATP binding"/>
    <property type="evidence" value="ECO:0007669"/>
    <property type="project" value="UniProtKB-UniRule"/>
</dbReference>
<dbReference type="SUPFAM" id="SSF52540">
    <property type="entry name" value="P-loop containing nucleoside triphosphate hydrolases"/>
    <property type="match status" value="1"/>
</dbReference>
<dbReference type="InterPro" id="IPR027417">
    <property type="entry name" value="P-loop_NTPase"/>
</dbReference>
<evidence type="ECO:0000313" key="2">
    <source>
        <dbReference type="EMBL" id="KAJ7196699.1"/>
    </source>
</evidence>
<dbReference type="EMBL" id="JARJCW010000082">
    <property type="protein sequence ID" value="KAJ7196699.1"/>
    <property type="molecule type" value="Genomic_DNA"/>
</dbReference>
<feature type="non-terminal residue" evidence="2">
    <location>
        <position position="1"/>
    </location>
</feature>
<comment type="caution">
    <text evidence="2">The sequence shown here is derived from an EMBL/GenBank/DDBJ whole genome shotgun (WGS) entry which is preliminary data.</text>
</comment>
<gene>
    <name evidence="2" type="ORF">GGX14DRAFT_301603</name>
</gene>
<dbReference type="AlphaFoldDB" id="A0AAD6Y1H5"/>
<feature type="non-terminal residue" evidence="2">
    <location>
        <position position="293"/>
    </location>
</feature>
<accession>A0AAD6Y1H5</accession>
<organism evidence="2 3">
    <name type="scientific">Mycena pura</name>
    <dbReference type="NCBI Taxonomy" id="153505"/>
    <lineage>
        <taxon>Eukaryota</taxon>
        <taxon>Fungi</taxon>
        <taxon>Dikarya</taxon>
        <taxon>Basidiomycota</taxon>
        <taxon>Agaricomycotina</taxon>
        <taxon>Agaricomycetes</taxon>
        <taxon>Agaricomycetidae</taxon>
        <taxon>Agaricales</taxon>
        <taxon>Marasmiineae</taxon>
        <taxon>Mycenaceae</taxon>
        <taxon>Mycena</taxon>
    </lineage>
</organism>
<keyword evidence="1" id="KW-0547">Nucleotide-binding</keyword>
<evidence type="ECO:0000256" key="1">
    <source>
        <dbReference type="PROSITE-ProRule" id="PRU10141"/>
    </source>
</evidence>
<dbReference type="Gene3D" id="3.40.50.300">
    <property type="entry name" value="P-loop containing nucleotide triphosphate hydrolases"/>
    <property type="match status" value="1"/>
</dbReference>
<dbReference type="Proteomes" id="UP001219525">
    <property type="component" value="Unassembled WGS sequence"/>
</dbReference>
<protein>
    <recommendedName>
        <fullName evidence="4">NACHT domain-containing protein</fullName>
    </recommendedName>
</protein>
<feature type="binding site" evidence="1">
    <location>
        <position position="28"/>
    </location>
    <ligand>
        <name>ATP</name>
        <dbReference type="ChEBI" id="CHEBI:30616"/>
    </ligand>
</feature>